<gene>
    <name evidence="2" type="ORF">COT96_02275</name>
</gene>
<dbReference type="Proteomes" id="UP000228964">
    <property type="component" value="Unassembled WGS sequence"/>
</dbReference>
<dbReference type="CDD" id="cd03135">
    <property type="entry name" value="GATase1_DJ-1"/>
    <property type="match status" value="1"/>
</dbReference>
<dbReference type="InterPro" id="IPR029062">
    <property type="entry name" value="Class_I_gatase-like"/>
</dbReference>
<dbReference type="PANTHER" id="PTHR48094:SF12">
    <property type="entry name" value="PARKINSON DISEASE PROTEIN 7 HOMOLOG"/>
    <property type="match status" value="1"/>
</dbReference>
<protein>
    <recommendedName>
        <fullName evidence="1">DJ-1/PfpI domain-containing protein</fullName>
    </recommendedName>
</protein>
<dbReference type="PANTHER" id="PTHR48094">
    <property type="entry name" value="PROTEIN/NUCLEIC ACID DEGLYCASE DJ-1-RELATED"/>
    <property type="match status" value="1"/>
</dbReference>
<dbReference type="AlphaFoldDB" id="A0A2M6WQ97"/>
<dbReference type="InterPro" id="IPR002818">
    <property type="entry name" value="DJ-1/PfpI"/>
</dbReference>
<proteinExistence type="predicted"/>
<organism evidence="2 3">
    <name type="scientific">Candidatus Falkowbacteria bacterium CG10_big_fil_rev_8_21_14_0_10_38_22</name>
    <dbReference type="NCBI Taxonomy" id="1974564"/>
    <lineage>
        <taxon>Bacteria</taxon>
        <taxon>Candidatus Falkowiibacteriota</taxon>
    </lineage>
</organism>
<dbReference type="SUPFAM" id="SSF52317">
    <property type="entry name" value="Class I glutamine amidotransferase-like"/>
    <property type="match status" value="1"/>
</dbReference>
<evidence type="ECO:0000313" key="3">
    <source>
        <dbReference type="Proteomes" id="UP000228964"/>
    </source>
</evidence>
<dbReference type="GO" id="GO:0005737">
    <property type="term" value="C:cytoplasm"/>
    <property type="evidence" value="ECO:0007669"/>
    <property type="project" value="TreeGrafter"/>
</dbReference>
<evidence type="ECO:0000259" key="1">
    <source>
        <dbReference type="Pfam" id="PF01965"/>
    </source>
</evidence>
<dbReference type="EMBL" id="PFAO01000055">
    <property type="protein sequence ID" value="PIT94975.1"/>
    <property type="molecule type" value="Genomic_DNA"/>
</dbReference>
<dbReference type="InterPro" id="IPR050325">
    <property type="entry name" value="Prot/Nucl_acid_deglycase"/>
</dbReference>
<sequence length="220" mass="23625">MMKPLKNYNMPRQFNINKATIGLMLLIITCSFLISCAVKNKSAQPESNMNFNNKKILMVIAPKDFRDEEYLEPRKIFEQNGIIVKVASIQSGVAIGADGAKVKIDLTVSQVEVNDYDAVVFVGGPGMAEILNDESMQLLAKKFYQANKLTTAICVAPAILAKAGILSGKQATVWSGVVSDLAAGGAIYLKEKVVQDGQLITASGPAAAVAFAEKIIQSLK</sequence>
<evidence type="ECO:0000313" key="2">
    <source>
        <dbReference type="EMBL" id="PIT94975.1"/>
    </source>
</evidence>
<dbReference type="Pfam" id="PF01965">
    <property type="entry name" value="DJ-1_PfpI"/>
    <property type="match status" value="1"/>
</dbReference>
<feature type="domain" description="DJ-1/PfpI" evidence="1">
    <location>
        <begin position="54"/>
        <end position="217"/>
    </location>
</feature>
<name>A0A2M6WQ97_9BACT</name>
<reference evidence="3" key="1">
    <citation type="submission" date="2017-09" db="EMBL/GenBank/DDBJ databases">
        <title>Depth-based differentiation of microbial function through sediment-hosted aquifers and enrichment of novel symbionts in the deep terrestrial subsurface.</title>
        <authorList>
            <person name="Probst A.J."/>
            <person name="Ladd B."/>
            <person name="Jarett J.K."/>
            <person name="Geller-Mcgrath D.E."/>
            <person name="Sieber C.M.K."/>
            <person name="Emerson J.B."/>
            <person name="Anantharaman K."/>
            <person name="Thomas B.C."/>
            <person name="Malmstrom R."/>
            <person name="Stieglmeier M."/>
            <person name="Klingl A."/>
            <person name="Woyke T."/>
            <person name="Ryan C.M."/>
            <person name="Banfield J.F."/>
        </authorList>
    </citation>
    <scope>NUCLEOTIDE SEQUENCE [LARGE SCALE GENOMIC DNA]</scope>
</reference>
<dbReference type="Gene3D" id="3.40.50.880">
    <property type="match status" value="1"/>
</dbReference>
<comment type="caution">
    <text evidence="2">The sequence shown here is derived from an EMBL/GenBank/DDBJ whole genome shotgun (WGS) entry which is preliminary data.</text>
</comment>
<accession>A0A2M6WQ97</accession>